<gene>
    <name evidence="1" type="ORF">FNW02_02735</name>
</gene>
<sequence>MQVDNWQMFDEEGNLAVSQMMQEIKQALYNQPLPKVRKQLHQKIQEVSKRHGEVYDTEVRYRISSRLTFWASEVHDLKSVFGFNSQYWKL</sequence>
<dbReference type="AlphaFoldDB" id="A0AA40VP12"/>
<proteinExistence type="predicted"/>
<dbReference type="Proteomes" id="UP001165986">
    <property type="component" value="Unassembled WGS sequence"/>
</dbReference>
<name>A0AA40VP12_9NOST</name>
<organism evidence="1 2">
    <name type="scientific">Komarekiella delphini-convector SJRDD-AB1</name>
    <dbReference type="NCBI Taxonomy" id="2593771"/>
    <lineage>
        <taxon>Bacteria</taxon>
        <taxon>Bacillati</taxon>
        <taxon>Cyanobacteriota</taxon>
        <taxon>Cyanophyceae</taxon>
        <taxon>Nostocales</taxon>
        <taxon>Nostocaceae</taxon>
        <taxon>Komarekiella</taxon>
        <taxon>Komarekiella delphini-convector</taxon>
    </lineage>
</organism>
<protein>
    <submittedName>
        <fullName evidence="1">Uncharacterized protein</fullName>
    </submittedName>
</protein>
<dbReference type="RefSeq" id="WP_191756069.1">
    <property type="nucleotide sequence ID" value="NZ_VJXY01000002.1"/>
</dbReference>
<evidence type="ECO:0000313" key="1">
    <source>
        <dbReference type="EMBL" id="MBD6614802.1"/>
    </source>
</evidence>
<dbReference type="EMBL" id="VJXY01000002">
    <property type="protein sequence ID" value="MBD6614802.1"/>
    <property type="molecule type" value="Genomic_DNA"/>
</dbReference>
<evidence type="ECO:0000313" key="2">
    <source>
        <dbReference type="Proteomes" id="UP001165986"/>
    </source>
</evidence>
<accession>A0AA40VP12</accession>
<keyword evidence="2" id="KW-1185">Reference proteome</keyword>
<comment type="caution">
    <text evidence="1">The sequence shown here is derived from an EMBL/GenBank/DDBJ whole genome shotgun (WGS) entry which is preliminary data.</text>
</comment>
<reference evidence="1" key="1">
    <citation type="submission" date="2019-07" db="EMBL/GenBank/DDBJ databases">
        <title>Toxilogical consequences of a new and cryptic species of cyanobacteria (Komarekiella delphini-convector) recovered from the epidermis of a bottlenose dolphin and 1500 ft. in the air.</title>
        <authorList>
            <person name="Brown A.O."/>
            <person name="Dvorak P."/>
            <person name="Villanueva C.D."/>
            <person name="Foss A.J."/>
            <person name="Garvey A.D."/>
            <person name="Gibson Q.A."/>
            <person name="Johansen J.R."/>
            <person name="Casamatta D.A."/>
        </authorList>
    </citation>
    <scope>NUCLEOTIDE SEQUENCE</scope>
    <source>
        <strain evidence="1">SJRDD-AB1</strain>
    </source>
</reference>